<evidence type="ECO:0000259" key="3">
    <source>
        <dbReference type="Pfam" id="PF07338"/>
    </source>
</evidence>
<protein>
    <submittedName>
        <fullName evidence="4">Membrane protein</fullName>
    </submittedName>
</protein>
<evidence type="ECO:0000256" key="2">
    <source>
        <dbReference type="SAM" id="SignalP"/>
    </source>
</evidence>
<evidence type="ECO:0000256" key="1">
    <source>
        <dbReference type="ARBA" id="ARBA00022729"/>
    </source>
</evidence>
<evidence type="ECO:0000313" key="4">
    <source>
        <dbReference type="EMBL" id="KMV36524.1"/>
    </source>
</evidence>
<dbReference type="STRING" id="1121863.GCA_000621185_01665"/>
<feature type="chain" id="PRO_5005312285" evidence="2">
    <location>
        <begin position="24"/>
        <end position="91"/>
    </location>
</feature>
<dbReference type="RefSeq" id="WP_024558130.1">
    <property type="nucleotide sequence ID" value="NZ_LFEJ01000002.1"/>
</dbReference>
<organism evidence="4 5">
    <name type="scientific">Franconibacter pulveris</name>
    <dbReference type="NCBI Taxonomy" id="435910"/>
    <lineage>
        <taxon>Bacteria</taxon>
        <taxon>Pseudomonadati</taxon>
        <taxon>Pseudomonadota</taxon>
        <taxon>Gammaproteobacteria</taxon>
        <taxon>Enterobacterales</taxon>
        <taxon>Enterobacteriaceae</taxon>
        <taxon>Franconibacter</taxon>
    </lineage>
</organism>
<dbReference type="AlphaFoldDB" id="A0A0J8YG98"/>
<proteinExistence type="predicted"/>
<dbReference type="InterPro" id="IPR025543">
    <property type="entry name" value="Dodecin-like"/>
</dbReference>
<feature type="signal peptide" evidence="2">
    <location>
        <begin position="1"/>
        <end position="23"/>
    </location>
</feature>
<feature type="domain" description="YdgH/BhsA/McbA-like" evidence="3">
    <location>
        <begin position="35"/>
        <end position="90"/>
    </location>
</feature>
<reference evidence="4 5" key="1">
    <citation type="submission" date="2015-06" db="EMBL/GenBank/DDBJ databases">
        <title>Genome sequencing of Cronobacter sp. strain DJ34 isolated from petroleum contaminated sludge of Duliajan Oil Fields, Assam, India.</title>
        <authorList>
            <person name="Pal S."/>
            <person name="Banerjee T.D."/>
            <person name="Roy A."/>
            <person name="Sar P."/>
            <person name="Kazy S.K."/>
        </authorList>
    </citation>
    <scope>NUCLEOTIDE SEQUENCE [LARGE SCALE GENOMIC DNA]</scope>
    <source>
        <strain evidence="4 5">DJ34</strain>
    </source>
</reference>
<gene>
    <name evidence="4" type="ORF">ACH50_00360</name>
</gene>
<keyword evidence="1 2" id="KW-0732">Signal</keyword>
<dbReference type="Pfam" id="PF07338">
    <property type="entry name" value="YdgH_BhsA-like"/>
    <property type="match status" value="1"/>
</dbReference>
<dbReference type="OrthoDB" id="6566419at2"/>
<dbReference type="PATRIC" id="fig|1656095.3.peg.3238"/>
<evidence type="ECO:0000313" key="5">
    <source>
        <dbReference type="Proteomes" id="UP000037315"/>
    </source>
</evidence>
<keyword evidence="5" id="KW-1185">Reference proteome</keyword>
<dbReference type="EMBL" id="LFEJ01000002">
    <property type="protein sequence ID" value="KMV36524.1"/>
    <property type="molecule type" value="Genomic_DNA"/>
</dbReference>
<dbReference type="PANTHER" id="PTHR34156">
    <property type="entry name" value="OUTER MEMBRANE PROTEIN-RELATED-RELATED"/>
    <property type="match status" value="1"/>
</dbReference>
<dbReference type="InterPro" id="IPR010854">
    <property type="entry name" value="YdgH/BhsA/McbA-like_dom"/>
</dbReference>
<dbReference type="Gene3D" id="3.30.1660.10">
    <property type="entry name" value="Flavin-binding protein dodecin"/>
    <property type="match status" value="1"/>
</dbReference>
<dbReference type="InterPro" id="IPR036275">
    <property type="entry name" value="YdgH-like_sf"/>
</dbReference>
<dbReference type="InterPro" id="IPR051096">
    <property type="entry name" value="BhsA/McbA_stress_biofilm_assoc"/>
</dbReference>
<dbReference type="Proteomes" id="UP000037315">
    <property type="component" value="Unassembled WGS sequence"/>
</dbReference>
<accession>A0A0J8YG98</accession>
<comment type="caution">
    <text evidence="4">The sequence shown here is derived from an EMBL/GenBank/DDBJ whole genome shotgun (WGS) entry which is preliminary data.</text>
</comment>
<sequence>MKQSLALTSLLLSVGLITTSAQSAENASADRVTGLNEIGTISVSEVVGSPQEVERIIAWKADEQGASYYRIVQMHETTRADSWQVQAIIYA</sequence>
<name>A0A0J8YG98_9ENTR</name>
<dbReference type="PANTHER" id="PTHR34156:SF4">
    <property type="entry name" value="INNER MEMBRANE PROTEIN"/>
    <property type="match status" value="1"/>
</dbReference>
<dbReference type="SUPFAM" id="SSF159871">
    <property type="entry name" value="YdgH-like"/>
    <property type="match status" value="1"/>
</dbReference>